<dbReference type="NCBIfam" id="TIGR02196">
    <property type="entry name" value="GlrX_YruB"/>
    <property type="match status" value="1"/>
</dbReference>
<dbReference type="EMBL" id="QWGR01000006">
    <property type="protein sequence ID" value="RIJ47854.1"/>
    <property type="molecule type" value="Genomic_DNA"/>
</dbReference>
<evidence type="ECO:0000313" key="2">
    <source>
        <dbReference type="EMBL" id="RIJ47854.1"/>
    </source>
</evidence>
<reference evidence="2 3" key="1">
    <citation type="submission" date="2018-08" db="EMBL/GenBank/DDBJ databases">
        <title>Pallidiluteibacterium maritimus gen. nov., sp. nov., isolated from coastal sediment.</title>
        <authorList>
            <person name="Zhou L.Y."/>
        </authorList>
    </citation>
    <scope>NUCLEOTIDE SEQUENCE [LARGE SCALE GENOMIC DNA]</scope>
    <source>
        <strain evidence="2 3">XSD2</strain>
    </source>
</reference>
<dbReference type="SUPFAM" id="SSF52833">
    <property type="entry name" value="Thioredoxin-like"/>
    <property type="match status" value="2"/>
</dbReference>
<dbReference type="InterPro" id="IPR011911">
    <property type="entry name" value="GlrX_YruB"/>
</dbReference>
<name>A0A399SYI7_9BACT</name>
<dbReference type="Gene3D" id="3.40.30.10">
    <property type="entry name" value="Glutaredoxin"/>
    <property type="match status" value="2"/>
</dbReference>
<proteinExistence type="predicted"/>
<dbReference type="InterPro" id="IPR002109">
    <property type="entry name" value="Glutaredoxin"/>
</dbReference>
<dbReference type="PANTHER" id="PTHR34386">
    <property type="entry name" value="GLUTAREDOXIN"/>
    <property type="match status" value="1"/>
</dbReference>
<dbReference type="CDD" id="cd02976">
    <property type="entry name" value="NrdH"/>
    <property type="match status" value="1"/>
</dbReference>
<gene>
    <name evidence="2" type="ORF">D1614_12035</name>
</gene>
<keyword evidence="3" id="KW-1185">Reference proteome</keyword>
<feature type="domain" description="Glutaredoxin" evidence="1">
    <location>
        <begin position="118"/>
        <end position="177"/>
    </location>
</feature>
<evidence type="ECO:0000259" key="1">
    <source>
        <dbReference type="Pfam" id="PF00462"/>
    </source>
</evidence>
<dbReference type="PANTHER" id="PTHR34386:SF1">
    <property type="entry name" value="GLUTAREDOXIN-LIKE PROTEIN NRDH"/>
    <property type="match status" value="1"/>
</dbReference>
<dbReference type="AlphaFoldDB" id="A0A399SYI7"/>
<dbReference type="RefSeq" id="WP_119438198.1">
    <property type="nucleotide sequence ID" value="NZ_QWGR01000006.1"/>
</dbReference>
<protein>
    <submittedName>
        <fullName evidence="2">NrdH-redoxin</fullName>
    </submittedName>
</protein>
<dbReference type="Proteomes" id="UP000265926">
    <property type="component" value="Unassembled WGS sequence"/>
</dbReference>
<comment type="caution">
    <text evidence="2">The sequence shown here is derived from an EMBL/GenBank/DDBJ whole genome shotgun (WGS) entry which is preliminary data.</text>
</comment>
<sequence length="192" mass="21522">MKEIDSFQSLKDELAKNESVWLLLYRKGSEQSDCAYKNLSELTPEPIQKVLCSADVNHVRDIHLEYEVTGVPSLLCFEKGKLKNIVRGCQTPEQYKNLAVQAGAVSKENVTSKARKNVLVYTTPTCSWCTAVKRHFQEHGIAYREINVAADEKAATEMMKKSGQQGVPQTEINGRMVVGFDKATINNLLEIN</sequence>
<dbReference type="GO" id="GO:0009055">
    <property type="term" value="F:electron transfer activity"/>
    <property type="evidence" value="ECO:0007669"/>
    <property type="project" value="TreeGrafter"/>
</dbReference>
<dbReference type="InterPro" id="IPR036249">
    <property type="entry name" value="Thioredoxin-like_sf"/>
</dbReference>
<dbReference type="GO" id="GO:0045454">
    <property type="term" value="P:cell redox homeostasis"/>
    <property type="evidence" value="ECO:0007669"/>
    <property type="project" value="TreeGrafter"/>
</dbReference>
<organism evidence="2 3">
    <name type="scientific">Maribellus luteus</name>
    <dbReference type="NCBI Taxonomy" id="2305463"/>
    <lineage>
        <taxon>Bacteria</taxon>
        <taxon>Pseudomonadati</taxon>
        <taxon>Bacteroidota</taxon>
        <taxon>Bacteroidia</taxon>
        <taxon>Marinilabiliales</taxon>
        <taxon>Prolixibacteraceae</taxon>
        <taxon>Maribellus</taxon>
    </lineage>
</organism>
<evidence type="ECO:0000313" key="3">
    <source>
        <dbReference type="Proteomes" id="UP000265926"/>
    </source>
</evidence>
<accession>A0A399SYI7</accession>
<dbReference type="PROSITE" id="PS51354">
    <property type="entry name" value="GLUTAREDOXIN_2"/>
    <property type="match status" value="1"/>
</dbReference>
<dbReference type="Pfam" id="PF00462">
    <property type="entry name" value="Glutaredoxin"/>
    <property type="match status" value="1"/>
</dbReference>
<dbReference type="InterPro" id="IPR051548">
    <property type="entry name" value="Grx-like_ET"/>
</dbReference>
<dbReference type="OrthoDB" id="9795531at2"/>